<proteinExistence type="predicted"/>
<reference evidence="1" key="1">
    <citation type="submission" date="2021-08" db="EMBL/GenBank/DDBJ databases">
        <title>The first chromosome-level gecko genome reveals the dynamic sex chromosomes of Neotropical dwarf geckos (Sphaerodactylidae: Sphaerodactylus).</title>
        <authorList>
            <person name="Pinto B.J."/>
            <person name="Keating S.E."/>
            <person name="Gamble T."/>
        </authorList>
    </citation>
    <scope>NUCLEOTIDE SEQUENCE</scope>
    <source>
        <strain evidence="1">TG3544</strain>
    </source>
</reference>
<dbReference type="EMBL" id="CM037617">
    <property type="protein sequence ID" value="KAH8003958.1"/>
    <property type="molecule type" value="Genomic_DNA"/>
</dbReference>
<sequence length="1431" mass="162589">MRVAAWEALGKMDLLQGKDILPLAKALMDDHPRVRDLARSLLDSVAGITDKFALKKEMRRLAQSSLKDIAETPQTPMKAPLPRLRVPDLAAESAGDALRALMEASQKLVNRVEKQLTANLFLMAERPLEESPPEQDPRAAPGRRRLESAAQAAEEGLLEEAAAEAHLEAQARWLGLFDSAAPEQQSVSTKPAGTIAIEAAKRQLAQRVPKVQSLLKERVSAETLNRELSSGSSSTTSASSASSSAWQEGQRERKVTKEKRQLLPPLPGAKVARAPPQEAPKLAKLPKWIQPILLQRRNTRTQLYSEMLKHQDFKKEHGAIPLPEPKQDGSISQEKASQAASPATPQVGPRGSLIDPNQEYSPDKSKWRSDLYKLLMLRIAPSVEGLSTEEDLLASARVALGGRAMSWELFTAIGQSILTAQDKVAPEPSQVKKYMAQLLKSSPWELWPEQARESKEMVVAVKMGREIRGGSESGSEGSTLEEIPAIKKEEAKAEGVKSVRAAVEKKAKAEIQGRRKKAATSVALRRKVAREEKTEAQDEGKEDTEEISEKDWEVVRRKEQRLIRGKERELATEKEWERAKEKEWERAKEKEQELAKEKEQEAVKQRQREKAERKERERAQRRVAGRRAERRRTGRLESMEELDQEDSEEQILADAAPSGASVGPLAVAQESSMGELKERILAEAEEIALAELREKALAEAQERELAEMREKALAKARKNMLAELREKALAEARQRVLAEMRESALTEAQARVLAEVMERALTEAQEMALAEGTEGELYEARVKELAEQRMRELYEERMRELADTWAKEVDKMRVAELAEARVVEEADARIREQPEASIREQPEAMIKEQPKTVIREQAEAGKREQVKATERELAEVKIAEQAEARVWELAGAWLKKLAKARTTTLAEAKMREMAMRGEGQRDDESKEPFSEEEEAEMWENITENEVKIFSEEEMEALMAALLEERASRGECGCLEHAVLLLDILTKPEALGGSDSKVFQRLFQVVSLLQIPSGLQYKELAKYLLQRADQVAKAGEEEDKRLAQETSPIYVKLRKAVEAHQLQHTDPREFAVRIQALMRVARLIMRARILKEQLERGFQQHEWWAKAEEEWLADEGRVSGKKARVDQRLKEAIQKWKAEQQRVECEKQEQQQKARHLRFRLQPVQLSEVKWGASGWGREEEQVEKEEEILERMEQPPSQLLPQRITWSLARWRHSAREAILRREEPPPGDKEHSPAIGQKMKRRLPKGSLYLPINLPQICRPKIRRRTKQHILRPLEKAVDWEMFSTLYQSLMMLREKEGGIMSPTWQERLDTLLDLFGLNNQLIRALVLQLMVGDGAPRKAFRGRYVSASQVKSNLGERILYQVVHRSTCVLPEPPTLHGVIPLSYQNNVHSFRLVGATDFGTLSLKWKTSFPKDQLLKLRLCVQVQQHPK</sequence>
<comment type="caution">
    <text evidence="1">The sequence shown here is derived from an EMBL/GenBank/DDBJ whole genome shotgun (WGS) entry which is preliminary data.</text>
</comment>
<protein>
    <submittedName>
        <fullName evidence="1">Uncharacterized protein</fullName>
    </submittedName>
</protein>
<accession>A0ACB8FEU9</accession>
<evidence type="ECO:0000313" key="1">
    <source>
        <dbReference type="EMBL" id="KAH8003958.1"/>
    </source>
</evidence>
<name>A0ACB8FEU9_9SAUR</name>
<dbReference type="Proteomes" id="UP000827872">
    <property type="component" value="Linkage Group LG04"/>
</dbReference>
<evidence type="ECO:0000313" key="2">
    <source>
        <dbReference type="Proteomes" id="UP000827872"/>
    </source>
</evidence>
<gene>
    <name evidence="1" type="ORF">K3G42_000936</name>
</gene>
<keyword evidence="2" id="KW-1185">Reference proteome</keyword>
<organism evidence="1 2">
    <name type="scientific">Sphaerodactylus townsendi</name>
    <dbReference type="NCBI Taxonomy" id="933632"/>
    <lineage>
        <taxon>Eukaryota</taxon>
        <taxon>Metazoa</taxon>
        <taxon>Chordata</taxon>
        <taxon>Craniata</taxon>
        <taxon>Vertebrata</taxon>
        <taxon>Euteleostomi</taxon>
        <taxon>Lepidosauria</taxon>
        <taxon>Squamata</taxon>
        <taxon>Bifurcata</taxon>
        <taxon>Gekkota</taxon>
        <taxon>Sphaerodactylidae</taxon>
        <taxon>Sphaerodactylus</taxon>
    </lineage>
</organism>